<evidence type="ECO:0000259" key="2">
    <source>
        <dbReference type="Pfam" id="PF13403"/>
    </source>
</evidence>
<dbReference type="STRING" id="321267.SHM7688_02946"/>
<dbReference type="Gene3D" id="2.170.16.10">
    <property type="entry name" value="Hedgehog/Intein (Hint) domain"/>
    <property type="match status" value="1"/>
</dbReference>
<proteinExistence type="predicted"/>
<organism evidence="3 4">
    <name type="scientific">Shimia marina</name>
    <dbReference type="NCBI Taxonomy" id="321267"/>
    <lineage>
        <taxon>Bacteria</taxon>
        <taxon>Pseudomonadati</taxon>
        <taxon>Pseudomonadota</taxon>
        <taxon>Alphaproteobacteria</taxon>
        <taxon>Rhodobacterales</taxon>
        <taxon>Roseobacteraceae</taxon>
    </lineage>
</organism>
<accession>A0A0N7LSF7</accession>
<feature type="domain" description="Hedgehog/Intein (Hint)" evidence="2">
    <location>
        <begin position="341"/>
        <end position="479"/>
    </location>
</feature>
<dbReference type="Pfam" id="PF13403">
    <property type="entry name" value="Hint_2"/>
    <property type="match status" value="1"/>
</dbReference>
<name>A0A0N7LSF7_9RHOB</name>
<dbReference type="RefSeq" id="WP_058240644.1">
    <property type="nucleotide sequence ID" value="NZ_CYPW01000027.1"/>
</dbReference>
<reference evidence="3 4" key="1">
    <citation type="submission" date="2015-09" db="EMBL/GenBank/DDBJ databases">
        <authorList>
            <consortium name="Swine Surveillance"/>
        </authorList>
    </citation>
    <scope>NUCLEOTIDE SEQUENCE [LARGE SCALE GENOMIC DNA]</scope>
    <source>
        <strain evidence="3 4">CECT 7688</strain>
    </source>
</reference>
<dbReference type="InterPro" id="IPR036844">
    <property type="entry name" value="Hint_dom_sf"/>
</dbReference>
<dbReference type="EMBL" id="CYPW01000027">
    <property type="protein sequence ID" value="CUH53492.1"/>
    <property type="molecule type" value="Genomic_DNA"/>
</dbReference>
<dbReference type="OrthoDB" id="6305173at2"/>
<gene>
    <name evidence="3" type="ORF">SHM7688_02946</name>
</gene>
<sequence length="525" mass="55893">MPTATELNINTSATAQQMANEIFGDPSRIVSADYTGDPLSSGIYTGADSTSPGVAPADSGVILSTGHVSDFTNNSGTSNTNERSNTSTDTAGQDNNALFNAAAGATTFDASYLTVDFNGTAGELLTIDFVLSSEEYPEFLSFNDAIGVWVNGVEAQISIGDGSASIGNINDANQNIYNDNSNDQFNTEMDGFTVTLTFVVPLQDGVNELVIGIADASDARFDSNLLIAGGSVQSAIVAQDDALSVKFGGTRVLNVLDNDSSSAGPTLAITHINGIAVSATGAGGLPNSVTLSTGQVVTLNTNGTLTVDADTDNETVYFNYTIEDSSGASDTALVEIEQRAPCFAAGTLIQTSDGHLPVEELRAGMLLRTLDSGYQPIRWIGRSHITPRFETLPIRIKAGVLDNKTDFVVSPQHRVLLRGAWAELLFGCEEVLVKAKDLVNDKDVLREHTDQTITYFHILMPQHELLFSKGQWSESFLPGPMTLNSFDPFANRSLRQVIAQQAHDWQDTAARPSLRSFEAQALLAA</sequence>
<dbReference type="SUPFAM" id="SSF51294">
    <property type="entry name" value="Hedgehog/intein (Hint) domain"/>
    <property type="match status" value="1"/>
</dbReference>
<feature type="compositionally biased region" description="Low complexity" evidence="1">
    <location>
        <begin position="70"/>
        <end position="88"/>
    </location>
</feature>
<dbReference type="InterPro" id="IPR028992">
    <property type="entry name" value="Hedgehog/Intein_dom"/>
</dbReference>
<dbReference type="Pfam" id="PF17963">
    <property type="entry name" value="Big_9"/>
    <property type="match status" value="1"/>
</dbReference>
<feature type="region of interest" description="Disordered" evidence="1">
    <location>
        <begin position="70"/>
        <end position="93"/>
    </location>
</feature>
<evidence type="ECO:0000256" key="1">
    <source>
        <dbReference type="SAM" id="MobiDB-lite"/>
    </source>
</evidence>
<keyword evidence="4" id="KW-1185">Reference proteome</keyword>
<dbReference type="NCBIfam" id="NF038133">
    <property type="entry name" value="choice_anch_L"/>
    <property type="match status" value="1"/>
</dbReference>
<protein>
    <recommendedName>
        <fullName evidence="2">Hedgehog/Intein (Hint) domain-containing protein</fullName>
    </recommendedName>
</protein>
<dbReference type="AlphaFoldDB" id="A0A0N7LSF7"/>
<dbReference type="Proteomes" id="UP000054823">
    <property type="component" value="Unassembled WGS sequence"/>
</dbReference>
<dbReference type="InterPro" id="IPR049804">
    <property type="entry name" value="Choice_anch_L"/>
</dbReference>
<evidence type="ECO:0000313" key="4">
    <source>
        <dbReference type="Proteomes" id="UP000054823"/>
    </source>
</evidence>
<evidence type="ECO:0000313" key="3">
    <source>
        <dbReference type="EMBL" id="CUH53492.1"/>
    </source>
</evidence>